<proteinExistence type="inferred from homology"/>
<accession>A0A2M8QA91</accession>
<evidence type="ECO:0008006" key="4">
    <source>
        <dbReference type="Google" id="ProtNLM"/>
    </source>
</evidence>
<dbReference type="InterPro" id="IPR007607">
    <property type="entry name" value="BacA/B"/>
</dbReference>
<gene>
    <name evidence="2" type="ORF">CUN48_12350</name>
</gene>
<dbReference type="PANTHER" id="PTHR35024:SF4">
    <property type="entry name" value="POLYMER-FORMING CYTOSKELETAL PROTEIN"/>
    <property type="match status" value="1"/>
</dbReference>
<evidence type="ECO:0000256" key="1">
    <source>
        <dbReference type="ARBA" id="ARBA00044755"/>
    </source>
</evidence>
<dbReference type="Proteomes" id="UP000230790">
    <property type="component" value="Unassembled WGS sequence"/>
</dbReference>
<reference evidence="2 3" key="1">
    <citation type="submission" date="2017-11" db="EMBL/GenBank/DDBJ databases">
        <title>Evolution of Phototrophy in the Chloroflexi Phylum Driven by Horizontal Gene Transfer.</title>
        <authorList>
            <person name="Ward L.M."/>
            <person name="Hemp J."/>
            <person name="Shih P.M."/>
            <person name="Mcglynn S.E."/>
            <person name="Fischer W."/>
        </authorList>
    </citation>
    <scope>NUCLEOTIDE SEQUENCE [LARGE SCALE GENOMIC DNA]</scope>
    <source>
        <strain evidence="2">JP3_7</strain>
    </source>
</reference>
<comment type="caution">
    <text evidence="2">The sequence shown here is derived from an EMBL/GenBank/DDBJ whole genome shotgun (WGS) entry which is preliminary data.</text>
</comment>
<protein>
    <recommendedName>
        <fullName evidence="4">Cell shape determination protein CcmA</fullName>
    </recommendedName>
</protein>
<sequence length="120" mass="12604">MSGTLQSDGGIRIEGIFEGNLQATGNLVVAESARVIAEIQAYNVIVSGQVKGNITANKVEITETGKVWGDLNVNSMLLHEGAYLRGNTNMAGDLEPPTFEPPRIAAPRPVAAIEGEVDAS</sequence>
<name>A0A2M8QA91_9CHLR</name>
<comment type="similarity">
    <text evidence="1">Belongs to the bactofilin family.</text>
</comment>
<evidence type="ECO:0000313" key="3">
    <source>
        <dbReference type="Proteomes" id="UP000230790"/>
    </source>
</evidence>
<dbReference type="PANTHER" id="PTHR35024">
    <property type="entry name" value="HYPOTHETICAL CYTOSOLIC PROTEIN"/>
    <property type="match status" value="1"/>
</dbReference>
<evidence type="ECO:0000313" key="2">
    <source>
        <dbReference type="EMBL" id="PJF46727.1"/>
    </source>
</evidence>
<dbReference type="EMBL" id="PGTN01000104">
    <property type="protein sequence ID" value="PJF46727.1"/>
    <property type="molecule type" value="Genomic_DNA"/>
</dbReference>
<dbReference type="Pfam" id="PF04519">
    <property type="entry name" value="Bactofilin"/>
    <property type="match status" value="1"/>
</dbReference>
<organism evidence="2 3">
    <name type="scientific">Candidatus Thermofonsia Clade 3 bacterium</name>
    <dbReference type="NCBI Taxonomy" id="2364212"/>
    <lineage>
        <taxon>Bacteria</taxon>
        <taxon>Bacillati</taxon>
        <taxon>Chloroflexota</taxon>
        <taxon>Candidatus Thermofontia</taxon>
        <taxon>Candidatus Thermofonsia Clade 3</taxon>
    </lineage>
</organism>
<dbReference type="AlphaFoldDB" id="A0A2M8QA91"/>